<reference evidence="1 2" key="1">
    <citation type="journal article" date="2017" name="Nat. Microbiol.">
        <title>Natural product diversity associated with the nematode symbionts Photorhabdus and Xenorhabdus.</title>
        <authorList>
            <person name="Tobias N.J."/>
            <person name="Wolff H."/>
            <person name="Djahanschiri B."/>
            <person name="Grundmann F."/>
            <person name="Kronenwerth M."/>
            <person name="Shi Y.M."/>
            <person name="Simonyi S."/>
            <person name="Grun P."/>
            <person name="Shapiro-Ilan D."/>
            <person name="Pidot S.J."/>
            <person name="Stinear T.P."/>
            <person name="Ebersberger I."/>
            <person name="Bode H.B."/>
        </authorList>
    </citation>
    <scope>NUCLEOTIDE SEQUENCE [LARGE SCALE GENOMIC DNA]</scope>
    <source>
        <strain evidence="1 2">DSM 17903</strain>
    </source>
</reference>
<gene>
    <name evidence="1" type="ORF">Xhom_02779</name>
</gene>
<proteinExistence type="predicted"/>
<dbReference type="EMBL" id="NJAI01000004">
    <property type="protein sequence ID" value="PHM54822.1"/>
    <property type="molecule type" value="Genomic_DNA"/>
</dbReference>
<organism evidence="1 2">
    <name type="scientific">Xenorhabdus hominickii</name>
    <dbReference type="NCBI Taxonomy" id="351679"/>
    <lineage>
        <taxon>Bacteria</taxon>
        <taxon>Pseudomonadati</taxon>
        <taxon>Pseudomonadota</taxon>
        <taxon>Gammaproteobacteria</taxon>
        <taxon>Enterobacterales</taxon>
        <taxon>Morganellaceae</taxon>
        <taxon>Xenorhabdus</taxon>
    </lineage>
</organism>
<dbReference type="Proteomes" id="UP000225433">
    <property type="component" value="Unassembled WGS sequence"/>
</dbReference>
<name>A0A2G0Q6I3_XENHO</name>
<accession>A0A2G0Q6I3</accession>
<evidence type="ECO:0000313" key="1">
    <source>
        <dbReference type="EMBL" id="PHM54822.1"/>
    </source>
</evidence>
<dbReference type="AlphaFoldDB" id="A0A2G0Q6I3"/>
<evidence type="ECO:0000313" key="2">
    <source>
        <dbReference type="Proteomes" id="UP000225433"/>
    </source>
</evidence>
<dbReference type="RefSeq" id="WP_232326224.1">
    <property type="nucleotide sequence ID" value="NZ_CAWNQJ010000068.1"/>
</dbReference>
<comment type="caution">
    <text evidence="1">The sequence shown here is derived from an EMBL/GenBank/DDBJ whole genome shotgun (WGS) entry which is preliminary data.</text>
</comment>
<dbReference type="Gene3D" id="3.40.50.720">
    <property type="entry name" value="NAD(P)-binding Rossmann-like Domain"/>
    <property type="match status" value="1"/>
</dbReference>
<protein>
    <submittedName>
        <fullName evidence="1">Thioester reductase</fullName>
    </submittedName>
</protein>
<sequence>MCVRALVETGLTFSAQEDFDIVPVDYVVKASLYSILYIEKFDGKTLHLTDPDPMTFNDIVSSLREFGYRIETIGNDIYMEALTQNRLYYNGQPYRSSFTDLLALIHNGMEMNERAKYATEITTDLLRGSGIQYPPSNKKLLFCYINYLIKLGFIPSPQQQGEKGEIRAIAP</sequence>